<evidence type="ECO:0000313" key="3">
    <source>
        <dbReference type="Proteomes" id="UP000886653"/>
    </source>
</evidence>
<gene>
    <name evidence="2" type="ORF">CROQUDRAFT_643701</name>
</gene>
<evidence type="ECO:0000256" key="1">
    <source>
        <dbReference type="SAM" id="MobiDB-lite"/>
    </source>
</evidence>
<name>A0A9P6NI73_9BASI</name>
<evidence type="ECO:0000313" key="2">
    <source>
        <dbReference type="EMBL" id="KAG0144061.1"/>
    </source>
</evidence>
<dbReference type="AlphaFoldDB" id="A0A9P6NI73"/>
<feature type="compositionally biased region" description="Basic and acidic residues" evidence="1">
    <location>
        <begin position="53"/>
        <end position="67"/>
    </location>
</feature>
<feature type="region of interest" description="Disordered" evidence="1">
    <location>
        <begin position="53"/>
        <end position="106"/>
    </location>
</feature>
<feature type="compositionally biased region" description="Acidic residues" evidence="1">
    <location>
        <begin position="76"/>
        <end position="86"/>
    </location>
</feature>
<keyword evidence="3" id="KW-1185">Reference proteome</keyword>
<proteinExistence type="predicted"/>
<organism evidence="2 3">
    <name type="scientific">Cronartium quercuum f. sp. fusiforme G11</name>
    <dbReference type="NCBI Taxonomy" id="708437"/>
    <lineage>
        <taxon>Eukaryota</taxon>
        <taxon>Fungi</taxon>
        <taxon>Dikarya</taxon>
        <taxon>Basidiomycota</taxon>
        <taxon>Pucciniomycotina</taxon>
        <taxon>Pucciniomycetes</taxon>
        <taxon>Pucciniales</taxon>
        <taxon>Coleosporiaceae</taxon>
        <taxon>Cronartium</taxon>
    </lineage>
</organism>
<reference evidence="2" key="1">
    <citation type="submission" date="2013-11" db="EMBL/GenBank/DDBJ databases">
        <title>Genome sequence of the fusiform rust pathogen reveals effectors for host alternation and coevolution with pine.</title>
        <authorList>
            <consortium name="DOE Joint Genome Institute"/>
            <person name="Smith K."/>
            <person name="Pendleton A."/>
            <person name="Kubisiak T."/>
            <person name="Anderson C."/>
            <person name="Salamov A."/>
            <person name="Aerts A."/>
            <person name="Riley R."/>
            <person name="Clum A."/>
            <person name="Lindquist E."/>
            <person name="Ence D."/>
            <person name="Campbell M."/>
            <person name="Kronenberg Z."/>
            <person name="Feau N."/>
            <person name="Dhillon B."/>
            <person name="Hamelin R."/>
            <person name="Burleigh J."/>
            <person name="Smith J."/>
            <person name="Yandell M."/>
            <person name="Nelson C."/>
            <person name="Grigoriev I."/>
            <person name="Davis J."/>
        </authorList>
    </citation>
    <scope>NUCLEOTIDE SEQUENCE</scope>
    <source>
        <strain evidence="2">G11</strain>
    </source>
</reference>
<comment type="caution">
    <text evidence="2">The sequence shown here is derived from an EMBL/GenBank/DDBJ whole genome shotgun (WGS) entry which is preliminary data.</text>
</comment>
<sequence>MPKSTIICRCSKCATHCLSKPDGSVEYGKHVNINTARLHRTADIEHFEKAAKELKNQDGTAVDKDSNDSDSNTELSDVENSEDVQEDSPLIGVSTPAFSFHNRRES</sequence>
<dbReference type="Proteomes" id="UP000886653">
    <property type="component" value="Unassembled WGS sequence"/>
</dbReference>
<dbReference type="EMBL" id="MU167303">
    <property type="protein sequence ID" value="KAG0144061.1"/>
    <property type="molecule type" value="Genomic_DNA"/>
</dbReference>
<protein>
    <submittedName>
        <fullName evidence="2">Uncharacterized protein</fullName>
    </submittedName>
</protein>
<accession>A0A9P6NI73</accession>